<dbReference type="EMBL" id="MN562489">
    <property type="protein sequence ID" value="QLI60743.1"/>
    <property type="molecule type" value="Genomic_DNA"/>
</dbReference>
<dbReference type="Proteomes" id="UP000510602">
    <property type="component" value="Segment"/>
</dbReference>
<sequence>MTRIFTIFYLLLCTWIIILGRTDARILAMLSLGMVMLGNNYNIQKKVIMPEYAPHQRSVQYDHLKELRNIRLRKTQL</sequence>
<accession>A0A7D5UKZ0</accession>
<reference evidence="1 2" key="1">
    <citation type="submission" date="2019-10" db="EMBL/GenBank/DDBJ databases">
        <authorList>
            <person name="Kayansamruaj P."/>
        </authorList>
    </citation>
    <scope>NUCLEOTIDE SEQUENCE [LARGE SCALE GENOMIC DNA]</scope>
    <source>
        <strain evidence="1">SDDV_Thai_2019</strain>
    </source>
</reference>
<proteinExistence type="predicted"/>
<evidence type="ECO:0000313" key="2">
    <source>
        <dbReference type="Proteomes" id="UP000510602"/>
    </source>
</evidence>
<organism evidence="1 2">
    <name type="scientific">Scale drop disease virus</name>
    <dbReference type="NCBI Taxonomy" id="1697349"/>
    <lineage>
        <taxon>Viruses</taxon>
        <taxon>Varidnaviria</taxon>
        <taxon>Bamfordvirae</taxon>
        <taxon>Nucleocytoviricota</taxon>
        <taxon>Megaviricetes</taxon>
        <taxon>Pimascovirales</taxon>
        <taxon>Pimascovirales incertae sedis</taxon>
        <taxon>Iridoviridae</taxon>
        <taxon>Alphairidovirinae</taxon>
        <taxon>Megalocytivirus</taxon>
        <taxon>Megalocytivirus lates1</taxon>
    </lineage>
</organism>
<protein>
    <submittedName>
        <fullName evidence="1">Uncharacterized protein</fullName>
    </submittedName>
</protein>
<name>A0A7D5UKZ0_9VIRU</name>
<evidence type="ECO:0000313" key="1">
    <source>
        <dbReference type="EMBL" id="QLI60743.1"/>
    </source>
</evidence>